<proteinExistence type="predicted"/>
<organism evidence="1">
    <name type="scientific">marine metagenome</name>
    <dbReference type="NCBI Taxonomy" id="408172"/>
    <lineage>
        <taxon>unclassified sequences</taxon>
        <taxon>metagenomes</taxon>
        <taxon>ecological metagenomes</taxon>
    </lineage>
</organism>
<reference evidence="1" key="1">
    <citation type="submission" date="2018-05" db="EMBL/GenBank/DDBJ databases">
        <authorList>
            <person name="Lanie J.A."/>
            <person name="Ng W.-L."/>
            <person name="Kazmierczak K.M."/>
            <person name="Andrzejewski T.M."/>
            <person name="Davidsen T.M."/>
            <person name="Wayne K.J."/>
            <person name="Tettelin H."/>
            <person name="Glass J.I."/>
            <person name="Rusch D."/>
            <person name="Podicherti R."/>
            <person name="Tsui H.-C.T."/>
            <person name="Winkler M.E."/>
        </authorList>
    </citation>
    <scope>NUCLEOTIDE SEQUENCE</scope>
</reference>
<protein>
    <submittedName>
        <fullName evidence="1">Uncharacterized protein</fullName>
    </submittedName>
</protein>
<accession>A0A382PZN9</accession>
<sequence length="104" mass="12381">MSNQIEKVNQLKENIENILHYYETFLEDGKCRAVKTRKLLKESEAMIHSIEEDVWDRLIELELYEEAKELRPSRELDFYTRAHDLTTDHEKGIKKTSKGDIGWV</sequence>
<evidence type="ECO:0000313" key="1">
    <source>
        <dbReference type="EMBL" id="SVC78307.1"/>
    </source>
</evidence>
<name>A0A382PZN9_9ZZZZ</name>
<gene>
    <name evidence="1" type="ORF">METZ01_LOCUS331161</name>
</gene>
<dbReference type="EMBL" id="UINC01110655">
    <property type="protein sequence ID" value="SVC78307.1"/>
    <property type="molecule type" value="Genomic_DNA"/>
</dbReference>
<dbReference type="AlphaFoldDB" id="A0A382PZN9"/>